<evidence type="ECO:0000259" key="3">
    <source>
        <dbReference type="Pfam" id="PF13478"/>
    </source>
</evidence>
<dbReference type="Gene3D" id="3.40.50.720">
    <property type="entry name" value="NAD(P)-binding Rossmann-like Domain"/>
    <property type="match status" value="1"/>
</dbReference>
<feature type="region of interest" description="Disordered" evidence="1">
    <location>
        <begin position="364"/>
        <end position="384"/>
    </location>
</feature>
<dbReference type="PANTHER" id="PTHR30388">
    <property type="entry name" value="ALDEHYDE OXIDOREDUCTASE MOLYBDENUM COFACTOR ASSEMBLY PROTEIN"/>
    <property type="match status" value="1"/>
</dbReference>
<comment type="caution">
    <text evidence="4">The sequence shown here is derived from an EMBL/GenBank/DDBJ whole genome shotgun (WGS) entry which is preliminary data.</text>
</comment>
<dbReference type="InterPro" id="IPR027051">
    <property type="entry name" value="XdhC_Rossmann_dom"/>
</dbReference>
<dbReference type="InterPro" id="IPR052698">
    <property type="entry name" value="MoCofactor_Util/Proc"/>
</dbReference>
<dbReference type="Pfam" id="PF02625">
    <property type="entry name" value="XdhC_CoxI"/>
    <property type="match status" value="1"/>
</dbReference>
<name>A0ABT1NM64_9MICC</name>
<dbReference type="Proteomes" id="UP001206924">
    <property type="component" value="Unassembled WGS sequence"/>
</dbReference>
<dbReference type="EMBL" id="JANFLP010000001">
    <property type="protein sequence ID" value="MCQ1948808.1"/>
    <property type="molecule type" value="Genomic_DNA"/>
</dbReference>
<dbReference type="Pfam" id="PF13478">
    <property type="entry name" value="XdhC_C"/>
    <property type="match status" value="1"/>
</dbReference>
<evidence type="ECO:0000313" key="4">
    <source>
        <dbReference type="EMBL" id="MCQ1948808.1"/>
    </source>
</evidence>
<gene>
    <name evidence="4" type="ORF">NNX28_02550</name>
</gene>
<feature type="domain" description="XdhC- CoxI" evidence="2">
    <location>
        <begin position="13"/>
        <end position="78"/>
    </location>
</feature>
<reference evidence="4 5" key="1">
    <citation type="submission" date="2022-07" db="EMBL/GenBank/DDBJ databases">
        <title>Novel species in genus Arthrobacter.</title>
        <authorList>
            <person name="Liu Y."/>
        </authorList>
    </citation>
    <scope>NUCLEOTIDE SEQUENCE [LARGE SCALE GENOMIC DNA]</scope>
    <source>
        <strain evidence="5">zg-Y859</strain>
    </source>
</reference>
<proteinExistence type="predicted"/>
<dbReference type="RefSeq" id="WP_255864707.1">
    <property type="nucleotide sequence ID" value="NZ_CP104263.1"/>
</dbReference>
<accession>A0ABT1NM64</accession>
<feature type="domain" description="XdhC Rossmann" evidence="3">
    <location>
        <begin position="208"/>
        <end position="354"/>
    </location>
</feature>
<protein>
    <submittedName>
        <fullName evidence="4">XdhC family protein</fullName>
    </submittedName>
</protein>
<evidence type="ECO:0000256" key="1">
    <source>
        <dbReference type="SAM" id="MobiDB-lite"/>
    </source>
</evidence>
<evidence type="ECO:0000259" key="2">
    <source>
        <dbReference type="Pfam" id="PF02625"/>
    </source>
</evidence>
<keyword evidence="5" id="KW-1185">Reference proteome</keyword>
<evidence type="ECO:0000313" key="5">
    <source>
        <dbReference type="Proteomes" id="UP001206924"/>
    </source>
</evidence>
<sequence>MLDVLEELAAATAGGIPCAAATIVRASGSVPRPAGTTMLVSGTGAISGSLSGGCVEAAVVTAAEDVLADGRPRFESFGYSDTDAFAVGLSCGGTLEVFIAPVLPGTVPAVPDAGTPCALLRRIDDGAASVPLLIQDPAEATPAGLLTAHGPALAAMLGVDPARAAARLAPLLAAGRTGVVELGESGGPECDGGSAVLFLESRLAPPRLVLIGANDFSAALARQGRMLGYHVTICDARAAFTNPSRFPDAHEVHVQWPDSYLRGEAAAGRLDARTVVCVLSHDAKFDVPVLADALRRELAFVGAMGSRRTHDARLAALRTAGLTGPEVAKLHSPIGLDIGAATPEETAVSVFAEIVAARSGAAASGQPLRDVSGPIHPTNRLRAS</sequence>
<dbReference type="PANTHER" id="PTHR30388:SF4">
    <property type="entry name" value="MOLYBDENUM COFACTOR INSERTION CHAPERONE PAOD"/>
    <property type="match status" value="1"/>
</dbReference>
<dbReference type="InterPro" id="IPR003777">
    <property type="entry name" value="XdhC_CoxI"/>
</dbReference>
<organism evidence="4 5">
    <name type="scientific">Arthrobacter jinronghuae</name>
    <dbReference type="NCBI Taxonomy" id="2964609"/>
    <lineage>
        <taxon>Bacteria</taxon>
        <taxon>Bacillati</taxon>
        <taxon>Actinomycetota</taxon>
        <taxon>Actinomycetes</taxon>
        <taxon>Micrococcales</taxon>
        <taxon>Micrococcaceae</taxon>
        <taxon>Arthrobacter</taxon>
    </lineage>
</organism>